<comment type="subcellular location">
    <subcellularLocation>
        <location evidence="1">Membrane</location>
        <topology evidence="1">Multi-pass membrane protein</topology>
    </subcellularLocation>
</comment>
<evidence type="ECO:0000313" key="6">
    <source>
        <dbReference type="EMBL" id="EKC25165.1"/>
    </source>
</evidence>
<organism evidence="6">
    <name type="scientific">Magallana gigas</name>
    <name type="common">Pacific oyster</name>
    <name type="synonym">Crassostrea gigas</name>
    <dbReference type="NCBI Taxonomy" id="29159"/>
    <lineage>
        <taxon>Eukaryota</taxon>
        <taxon>Metazoa</taxon>
        <taxon>Spiralia</taxon>
        <taxon>Lophotrochozoa</taxon>
        <taxon>Mollusca</taxon>
        <taxon>Bivalvia</taxon>
        <taxon>Autobranchia</taxon>
        <taxon>Pteriomorphia</taxon>
        <taxon>Ostreida</taxon>
        <taxon>Ostreoidea</taxon>
        <taxon>Ostreidae</taxon>
        <taxon>Magallana</taxon>
    </lineage>
</organism>
<dbReference type="SUPFAM" id="SSF81321">
    <property type="entry name" value="Family A G protein-coupled receptor-like"/>
    <property type="match status" value="1"/>
</dbReference>
<dbReference type="EMBL" id="JH817970">
    <property type="protein sequence ID" value="EKC25165.1"/>
    <property type="molecule type" value="Genomic_DNA"/>
</dbReference>
<evidence type="ECO:0000256" key="3">
    <source>
        <dbReference type="ARBA" id="ARBA00022989"/>
    </source>
</evidence>
<proteinExistence type="predicted"/>
<keyword evidence="3" id="KW-1133">Transmembrane helix</keyword>
<reference evidence="6" key="1">
    <citation type="journal article" date="2012" name="Nature">
        <title>The oyster genome reveals stress adaptation and complexity of shell formation.</title>
        <authorList>
            <person name="Zhang G."/>
            <person name="Fang X."/>
            <person name="Guo X."/>
            <person name="Li L."/>
            <person name="Luo R."/>
            <person name="Xu F."/>
            <person name="Yang P."/>
            <person name="Zhang L."/>
            <person name="Wang X."/>
            <person name="Qi H."/>
            <person name="Xiong Z."/>
            <person name="Que H."/>
            <person name="Xie Y."/>
            <person name="Holland P.W."/>
            <person name="Paps J."/>
            <person name="Zhu Y."/>
            <person name="Wu F."/>
            <person name="Chen Y."/>
            <person name="Wang J."/>
            <person name="Peng C."/>
            <person name="Meng J."/>
            <person name="Yang L."/>
            <person name="Liu J."/>
            <person name="Wen B."/>
            <person name="Zhang N."/>
            <person name="Huang Z."/>
            <person name="Zhu Q."/>
            <person name="Feng Y."/>
            <person name="Mount A."/>
            <person name="Hedgecock D."/>
            <person name="Xu Z."/>
            <person name="Liu Y."/>
            <person name="Domazet-Loso T."/>
            <person name="Du Y."/>
            <person name="Sun X."/>
            <person name="Zhang S."/>
            <person name="Liu B."/>
            <person name="Cheng P."/>
            <person name="Jiang X."/>
            <person name="Li J."/>
            <person name="Fan D."/>
            <person name="Wang W."/>
            <person name="Fu W."/>
            <person name="Wang T."/>
            <person name="Wang B."/>
            <person name="Zhang J."/>
            <person name="Peng Z."/>
            <person name="Li Y."/>
            <person name="Li N."/>
            <person name="Wang J."/>
            <person name="Chen M."/>
            <person name="He Y."/>
            <person name="Tan F."/>
            <person name="Song X."/>
            <person name="Zheng Q."/>
            <person name="Huang R."/>
            <person name="Yang H."/>
            <person name="Du X."/>
            <person name="Chen L."/>
            <person name="Yang M."/>
            <person name="Gaffney P.M."/>
            <person name="Wang S."/>
            <person name="Luo L."/>
            <person name="She Z."/>
            <person name="Ming Y."/>
            <person name="Huang W."/>
            <person name="Zhang S."/>
            <person name="Huang B."/>
            <person name="Zhang Y."/>
            <person name="Qu T."/>
            <person name="Ni P."/>
            <person name="Miao G."/>
            <person name="Wang J."/>
            <person name="Wang Q."/>
            <person name="Steinberg C.E."/>
            <person name="Wang H."/>
            <person name="Li N."/>
            <person name="Qian L."/>
            <person name="Zhang G."/>
            <person name="Li Y."/>
            <person name="Yang H."/>
            <person name="Liu X."/>
            <person name="Wang J."/>
            <person name="Yin Y."/>
            <person name="Wang J."/>
        </authorList>
    </citation>
    <scope>NUCLEOTIDE SEQUENCE [LARGE SCALE GENOMIC DNA]</scope>
    <source>
        <strain evidence="6">05x7-T-G4-1.051#20</strain>
    </source>
</reference>
<dbReference type="GO" id="GO:0007189">
    <property type="term" value="P:adenylate cyclase-activating G protein-coupled receptor signaling pathway"/>
    <property type="evidence" value="ECO:0007669"/>
    <property type="project" value="TreeGrafter"/>
</dbReference>
<sequence length="304" mass="33949">MSESTSEIPVRGLNSERFYPYHVTAITCIGASLVGVVVILYISFKSRLYKSFFQWTLSDRFVVYIAACDGLFNLSHVLDHVQMVVTRSHVHPRNLCVVYAFLVVVFTTAKGLLVSAIALNSFCAVHFGKSVNFGSYDWKLHLFILGIPSMEASLAVLLNKLGPTGLFCGIQERVALMVMTTVPATLILVVTCSLYVIIWCRIRREIRRLQSAKQALKHNATKIMTLFVTAYVVQWSSVSASGIFSFHGEVFEVMDYFVITTTNLGGVFNGIAFLAIQVMRVRQKNMVIQPKLVPRNIETGGTKF</sequence>
<dbReference type="InParanoid" id="K1Q8G6"/>
<dbReference type="KEGG" id="crg:105343895"/>
<dbReference type="Gene3D" id="1.20.1070.10">
    <property type="entry name" value="Rhodopsin 7-helix transmembrane proteins"/>
    <property type="match status" value="1"/>
</dbReference>
<dbReference type="PROSITE" id="PS50262">
    <property type="entry name" value="G_PROTEIN_RECEP_F1_2"/>
    <property type="match status" value="1"/>
</dbReference>
<dbReference type="InterPro" id="IPR017452">
    <property type="entry name" value="GPCR_Rhodpsn_7TM"/>
</dbReference>
<keyword evidence="2" id="KW-0812">Transmembrane</keyword>
<feature type="domain" description="G-protein coupled receptors family 1 profile" evidence="5">
    <location>
        <begin position="35"/>
        <end position="273"/>
    </location>
</feature>
<evidence type="ECO:0000256" key="4">
    <source>
        <dbReference type="ARBA" id="ARBA00023136"/>
    </source>
</evidence>
<dbReference type="PANTHER" id="PTHR23112:SF0">
    <property type="entry name" value="TRANSMEMBRANE PROTEIN 116"/>
    <property type="match status" value="1"/>
</dbReference>
<dbReference type="CDD" id="cd00637">
    <property type="entry name" value="7tm_classA_rhodopsin-like"/>
    <property type="match status" value="1"/>
</dbReference>
<dbReference type="AlphaFoldDB" id="K1Q8G6"/>
<dbReference type="GO" id="GO:0004930">
    <property type="term" value="F:G protein-coupled receptor activity"/>
    <property type="evidence" value="ECO:0007669"/>
    <property type="project" value="TreeGrafter"/>
</dbReference>
<protein>
    <recommendedName>
        <fullName evidence="5">G-protein coupled receptors family 1 profile domain-containing protein</fullName>
    </recommendedName>
</protein>
<dbReference type="PANTHER" id="PTHR23112">
    <property type="entry name" value="G PROTEIN-COUPLED RECEPTOR 157-RELATED"/>
    <property type="match status" value="1"/>
</dbReference>
<dbReference type="OrthoDB" id="6115658at2759"/>
<gene>
    <name evidence="6" type="ORF">CGI_10015650</name>
</gene>
<keyword evidence="4" id="KW-0472">Membrane</keyword>
<evidence type="ECO:0000256" key="1">
    <source>
        <dbReference type="ARBA" id="ARBA00004141"/>
    </source>
</evidence>
<dbReference type="GO" id="GO:0005886">
    <property type="term" value="C:plasma membrane"/>
    <property type="evidence" value="ECO:0007669"/>
    <property type="project" value="TreeGrafter"/>
</dbReference>
<accession>K1Q8G6</accession>
<evidence type="ECO:0000259" key="5">
    <source>
        <dbReference type="PROSITE" id="PS50262"/>
    </source>
</evidence>
<name>K1Q8G6_MAGGI</name>
<dbReference type="HOGENOM" id="CLU_076189_0_0_1"/>
<evidence type="ECO:0000256" key="2">
    <source>
        <dbReference type="ARBA" id="ARBA00022692"/>
    </source>
</evidence>